<dbReference type="RefSeq" id="WP_005540946.1">
    <property type="nucleotide sequence ID" value="NZ_CP012959.1"/>
</dbReference>
<dbReference type="KEGG" id="aact:ACT75_10620"/>
<reference evidence="2 5" key="1">
    <citation type="submission" date="2015-10" db="EMBL/GenBank/DDBJ databases">
        <title>Tn-seq of a polymicrobial infection.</title>
        <authorList>
            <person name="Stacy A."/>
            <person name="Rumbaugh K.P."/>
            <person name="Whiteley M."/>
        </authorList>
    </citation>
    <scope>NUCLEOTIDE SEQUENCE [LARGE SCALE GENOMIC DNA]</scope>
    <source>
        <strain evidence="2 5">624</strain>
    </source>
</reference>
<organism evidence="4 7">
    <name type="scientific">Aggregatibacter actinomycetemcomitans</name>
    <name type="common">Actinobacillus actinomycetemcomitans</name>
    <name type="synonym">Haemophilus actinomycetemcomitans</name>
    <dbReference type="NCBI Taxonomy" id="714"/>
    <lineage>
        <taxon>Bacteria</taxon>
        <taxon>Pseudomonadati</taxon>
        <taxon>Pseudomonadota</taxon>
        <taxon>Gammaproteobacteria</taxon>
        <taxon>Pasteurellales</taxon>
        <taxon>Pasteurellaceae</taxon>
        <taxon>Aggregatibacter</taxon>
    </lineage>
</organism>
<feature type="transmembrane region" description="Helical" evidence="1">
    <location>
        <begin position="107"/>
        <end position="128"/>
    </location>
</feature>
<dbReference type="Proteomes" id="UP000226080">
    <property type="component" value="Unassembled WGS sequence"/>
</dbReference>
<evidence type="ECO:0000313" key="5">
    <source>
        <dbReference type="Proteomes" id="UP000072236"/>
    </source>
</evidence>
<dbReference type="EMBL" id="PCGW01000001">
    <property type="protein sequence ID" value="PHO21687.1"/>
    <property type="molecule type" value="Genomic_DNA"/>
</dbReference>
<feature type="transmembrane region" description="Helical" evidence="1">
    <location>
        <begin position="63"/>
        <end position="87"/>
    </location>
</feature>
<dbReference type="EMBL" id="VSED01000017">
    <property type="protein sequence ID" value="TYA38747.1"/>
    <property type="molecule type" value="Genomic_DNA"/>
</dbReference>
<reference evidence="3 6" key="2">
    <citation type="submission" date="2017-10" db="EMBL/GenBank/DDBJ databases">
        <title>Draft genome sequences of Aggregatibacter actinomycetemcomitans strains 310a and 310b.</title>
        <authorList>
            <person name="May A.C."/>
            <person name="Ohta H."/>
            <person name="Maeda H."/>
            <person name="Kokeguchi S."/>
            <person name="Cugini C."/>
        </authorList>
    </citation>
    <scope>NUCLEOTIDE SEQUENCE [LARGE SCALE GENOMIC DNA]</scope>
    <source>
        <strain evidence="3 6">310b</strain>
    </source>
</reference>
<sequence length="135" mass="15019">MKLQLIKPRMQLMMQSIARYYFTLMLFLWGGMQNAVAKGIDPNKIPDFKIPGVDSNSKDPMEIIYLVAKSLITLAAILLSAIAVSVVAKALVKTYNDATDENSKRGWGPFVAALIIGFLVIFFCFWLVKLAVGLF</sequence>
<evidence type="ECO:0000313" key="2">
    <source>
        <dbReference type="EMBL" id="AMQ94938.1"/>
    </source>
</evidence>
<proteinExistence type="predicted"/>
<dbReference type="Proteomes" id="UP000323012">
    <property type="component" value="Unassembled WGS sequence"/>
</dbReference>
<name>A0A5D0ELE4_AGGAC</name>
<dbReference type="Pfam" id="PF11190">
    <property type="entry name" value="DUF2976"/>
    <property type="match status" value="1"/>
</dbReference>
<evidence type="ECO:0000313" key="3">
    <source>
        <dbReference type="EMBL" id="PHO21687.1"/>
    </source>
</evidence>
<evidence type="ECO:0000313" key="7">
    <source>
        <dbReference type="Proteomes" id="UP000323012"/>
    </source>
</evidence>
<gene>
    <name evidence="2" type="ORF">ACT75_10620</name>
    <name evidence="3" type="ORF">CQR80_00950</name>
    <name evidence="4" type="ORF">FXB79_07025</name>
</gene>
<evidence type="ECO:0000313" key="4">
    <source>
        <dbReference type="EMBL" id="TYA38747.1"/>
    </source>
</evidence>
<accession>A0A5D0ELE4</accession>
<dbReference type="OrthoDB" id="5678363at2"/>
<evidence type="ECO:0000256" key="1">
    <source>
        <dbReference type="SAM" id="Phobius"/>
    </source>
</evidence>
<keyword evidence="1" id="KW-0472">Membrane</keyword>
<keyword evidence="6" id="KW-1185">Reference proteome</keyword>
<dbReference type="SMR" id="A0A5D0ELE4"/>
<dbReference type="Proteomes" id="UP000072236">
    <property type="component" value="Chromosome"/>
</dbReference>
<evidence type="ECO:0000313" key="6">
    <source>
        <dbReference type="Proteomes" id="UP000226080"/>
    </source>
</evidence>
<keyword evidence="1" id="KW-0812">Transmembrane</keyword>
<protein>
    <submittedName>
        <fullName evidence="4">DUF2976 domain-containing protein</fullName>
    </submittedName>
</protein>
<reference evidence="4 7" key="3">
    <citation type="submission" date="2019-08" db="EMBL/GenBank/DDBJ databases">
        <title>Whole genome sequencing of Aggregatibacter actinomycetemcomitans cultured from blood stream infections in Denmark reveals a novel phylogenetic lineage expressing serotype a membrane O polysaccharide.</title>
        <authorList>
            <person name="Nedergaard S."/>
            <person name="Kobel C.M."/>
            <person name="Nielsen M.B."/>
            <person name="Moeller R.T."/>
            <person name="Jensen A.B."/>
            <person name="Noerskov-Lauritsen N."/>
        </authorList>
    </citation>
    <scope>NUCLEOTIDE SEQUENCE [LARGE SCALE GENOMIC DNA]</scope>
    <source>
        <strain evidence="4 7">PN_563</strain>
    </source>
</reference>
<keyword evidence="1" id="KW-1133">Transmembrane helix</keyword>
<dbReference type="InterPro" id="IPR021356">
    <property type="entry name" value="Integr_conj_element_PFL4702"/>
</dbReference>
<dbReference type="EMBL" id="CP012959">
    <property type="protein sequence ID" value="AMQ94938.1"/>
    <property type="molecule type" value="Genomic_DNA"/>
</dbReference>
<dbReference type="AlphaFoldDB" id="A0A5D0ELE4"/>